<evidence type="ECO:0000256" key="1">
    <source>
        <dbReference type="ARBA" id="ARBA00022729"/>
    </source>
</evidence>
<dbReference type="Gene3D" id="2.40.160.10">
    <property type="entry name" value="Porin"/>
    <property type="match status" value="1"/>
</dbReference>
<sequence length="490" mass="55347">MFRAFFIFLFLSMIVYGEANKSRESKKDSILSDIIANSSISDSPIPDLPPLDIVHDGESLTCYPIKIIKQKYHEDRVQYYCLSSNIKISDSDMAETIDKDHGQAATEKLIEAVKDKVDKGNTYNVDILLSDAKRGSWAAFFLKRELKNKGIVSKIIDTLLPAKYYISLRPQLASSGDQESLKLRDGGSRGGFFYYREFENELEIMLQYEAGIDFNNNVPFINISDGDNSSRRLSYTSLIYHGYSIVVGKYWSAYYDIAGFTDNYMAFGAQSSGAFNNSTDGSESGTGRPDRVVQIKTKQERYNINLQYQPTHPSSGNIDSDYSYGLAASFIYKYSDFIRMGISASYAKFDDITPSMNSIGIDGDDQSYIAGFVYMKDRYSIKTTLSYTKNHTNDNEGHYFDSLGAELFLRYDISDSIRIAGGGNWMIPTDDEYLGKYRIRSNILSLQYTFGNKTYSDLVYIEVSTPRGRLANGDSLDISLAVGMRYLFSR</sequence>
<gene>
    <name evidence="2" type="ORF">MNB_SV-6-465</name>
</gene>
<protein>
    <submittedName>
        <fullName evidence="2">Outer membrane porin, putative</fullName>
    </submittedName>
</protein>
<proteinExistence type="predicted"/>
<dbReference type="InterPro" id="IPR050298">
    <property type="entry name" value="Gram-neg_bact_OMP"/>
</dbReference>
<accession>A0A1W1B8I3</accession>
<reference evidence="2" key="1">
    <citation type="submission" date="2016-10" db="EMBL/GenBank/DDBJ databases">
        <authorList>
            <person name="de Groot N.N."/>
        </authorList>
    </citation>
    <scope>NUCLEOTIDE SEQUENCE</scope>
</reference>
<dbReference type="SUPFAM" id="SSF56935">
    <property type="entry name" value="Porins"/>
    <property type="match status" value="1"/>
</dbReference>
<dbReference type="AlphaFoldDB" id="A0A1W1B8I3"/>
<organism evidence="2">
    <name type="scientific">hydrothermal vent metagenome</name>
    <dbReference type="NCBI Taxonomy" id="652676"/>
    <lineage>
        <taxon>unclassified sequences</taxon>
        <taxon>metagenomes</taxon>
        <taxon>ecological metagenomes</taxon>
    </lineage>
</organism>
<dbReference type="InterPro" id="IPR023614">
    <property type="entry name" value="Porin_dom_sf"/>
</dbReference>
<dbReference type="PANTHER" id="PTHR34501">
    <property type="entry name" value="PROTEIN YDDL-RELATED"/>
    <property type="match status" value="1"/>
</dbReference>
<keyword evidence="1" id="KW-0732">Signal</keyword>
<dbReference type="EMBL" id="FPHC01000001">
    <property type="protein sequence ID" value="SFV49797.1"/>
    <property type="molecule type" value="Genomic_DNA"/>
</dbReference>
<dbReference type="PANTHER" id="PTHR34501:SF2">
    <property type="entry name" value="OUTER MEMBRANE PORIN F-RELATED"/>
    <property type="match status" value="1"/>
</dbReference>
<evidence type="ECO:0000313" key="2">
    <source>
        <dbReference type="EMBL" id="SFV49797.1"/>
    </source>
</evidence>
<name>A0A1W1B8I3_9ZZZZ</name>